<dbReference type="Proteomes" id="UP001500432">
    <property type="component" value="Unassembled WGS sequence"/>
</dbReference>
<accession>A0ABN3C2M5</accession>
<comment type="caution">
    <text evidence="1">The sequence shown here is derived from an EMBL/GenBank/DDBJ whole genome shotgun (WGS) entry which is preliminary data.</text>
</comment>
<gene>
    <name evidence="1" type="ORF">GCM10009849_35900</name>
</gene>
<protein>
    <submittedName>
        <fullName evidence="1">Uncharacterized protein</fullName>
    </submittedName>
</protein>
<name>A0ABN3C2M5_9MICC</name>
<reference evidence="1 2" key="1">
    <citation type="journal article" date="2019" name="Int. J. Syst. Evol. Microbiol.">
        <title>The Global Catalogue of Microorganisms (GCM) 10K type strain sequencing project: providing services to taxonomists for standard genome sequencing and annotation.</title>
        <authorList>
            <consortium name="The Broad Institute Genomics Platform"/>
            <consortium name="The Broad Institute Genome Sequencing Center for Infectious Disease"/>
            <person name="Wu L."/>
            <person name="Ma J."/>
        </authorList>
    </citation>
    <scope>NUCLEOTIDE SEQUENCE [LARGE SCALE GENOMIC DNA]</scope>
    <source>
        <strain evidence="1 2">JCM 16034</strain>
    </source>
</reference>
<organism evidence="1 2">
    <name type="scientific">Sinomonas flava</name>
    <dbReference type="NCBI Taxonomy" id="496857"/>
    <lineage>
        <taxon>Bacteria</taxon>
        <taxon>Bacillati</taxon>
        <taxon>Actinomycetota</taxon>
        <taxon>Actinomycetes</taxon>
        <taxon>Micrococcales</taxon>
        <taxon>Micrococcaceae</taxon>
        <taxon>Sinomonas</taxon>
    </lineage>
</organism>
<keyword evidence="2" id="KW-1185">Reference proteome</keyword>
<evidence type="ECO:0000313" key="1">
    <source>
        <dbReference type="EMBL" id="GAA2203451.1"/>
    </source>
</evidence>
<sequence>MTVTIGEQAVGGADVPRAMGHWAAGIAVVPFAAAADDVPHLECRRWQRVDAGHRLILTGQAVGPWCPGSFLPLTNHEYRAK</sequence>
<dbReference type="EMBL" id="BAAAQW010000014">
    <property type="protein sequence ID" value="GAA2203451.1"/>
    <property type="molecule type" value="Genomic_DNA"/>
</dbReference>
<evidence type="ECO:0000313" key="2">
    <source>
        <dbReference type="Proteomes" id="UP001500432"/>
    </source>
</evidence>
<proteinExistence type="predicted"/>
<dbReference type="RefSeq" id="WP_344301208.1">
    <property type="nucleotide sequence ID" value="NZ_BAAAQW010000014.1"/>
</dbReference>